<evidence type="ECO:0000256" key="1">
    <source>
        <dbReference type="ARBA" id="ARBA00010617"/>
    </source>
</evidence>
<proteinExistence type="inferred from homology"/>
<dbReference type="FunFam" id="1.10.630.10:FF:000018">
    <property type="entry name" value="Cytochrome P450 monooxygenase"/>
    <property type="match status" value="1"/>
</dbReference>
<dbReference type="GO" id="GO:0016705">
    <property type="term" value="F:oxidoreductase activity, acting on paired donors, with incorporation or reduction of molecular oxygen"/>
    <property type="evidence" value="ECO:0007669"/>
    <property type="project" value="InterPro"/>
</dbReference>
<keyword evidence="9" id="KW-1185">Reference proteome</keyword>
<evidence type="ECO:0000313" key="8">
    <source>
        <dbReference type="EMBL" id="SNQ52260.1"/>
    </source>
</evidence>
<dbReference type="Proteomes" id="UP000234331">
    <property type="component" value="Unassembled WGS sequence"/>
</dbReference>
<dbReference type="PANTHER" id="PTHR46696:SF6">
    <property type="entry name" value="P450, PUTATIVE (EUROFUNG)-RELATED"/>
    <property type="match status" value="1"/>
</dbReference>
<dbReference type="GO" id="GO:0005506">
    <property type="term" value="F:iron ion binding"/>
    <property type="evidence" value="ECO:0007669"/>
    <property type="project" value="InterPro"/>
</dbReference>
<evidence type="ECO:0000256" key="2">
    <source>
        <dbReference type="ARBA" id="ARBA00022617"/>
    </source>
</evidence>
<name>A0A2I2L2V4_9ACTN</name>
<dbReference type="AlphaFoldDB" id="A0A2I2L2V4"/>
<dbReference type="EMBL" id="FZMO01000567">
    <property type="protein sequence ID" value="SNQ52260.1"/>
    <property type="molecule type" value="Genomic_DNA"/>
</dbReference>
<keyword evidence="4 7" id="KW-0560">Oxidoreductase</keyword>
<keyword evidence="2 7" id="KW-0349">Heme</keyword>
<keyword evidence="6 7" id="KW-0503">Monooxygenase</keyword>
<evidence type="ECO:0000256" key="3">
    <source>
        <dbReference type="ARBA" id="ARBA00022723"/>
    </source>
</evidence>
<evidence type="ECO:0000256" key="6">
    <source>
        <dbReference type="ARBA" id="ARBA00023033"/>
    </source>
</evidence>
<sequence>MDTSASAPTIAFDHHDPVFARDPYEFYASVRERPVFWSPLHGGFWLVTGYDEVRQVAIDDATFLSGHVEPGVGGVSIPTLSPVPSVPIEVDNPDAERLRKVLLADLAPRAVERRAPAIREMVTRAIDGFVESGRCDLMNDLAKPVPAQMIMHWLGLDDTRWAEFVDTVHQMLHSAGDLERVLPAVTRISEWITEAMAERRTDGFRDDLISKLMQSLSDDEAASYTFTLIVAGLDTTSAAIGNALVQIDRRPELRARLLAEPAVLPFAVEEFLRYDAPLQLLARTAARDVEVGGVRIAKGDRLLVGWAAANRDPDVFPDPSAIDADRGSNRHLAFGVGLHRCLGSNVARSTMRIVLEELLRRLPDFQLVGEVERYPDAALIYSPLALPATFTAGSPSAPATPVAAG</sequence>
<dbReference type="SUPFAM" id="SSF48264">
    <property type="entry name" value="Cytochrome P450"/>
    <property type="match status" value="1"/>
</dbReference>
<dbReference type="InterPro" id="IPR002397">
    <property type="entry name" value="Cyt_P450_B"/>
</dbReference>
<accession>A0A2I2L2V4</accession>
<dbReference type="PANTHER" id="PTHR46696">
    <property type="entry name" value="P450, PUTATIVE (EUROFUNG)-RELATED"/>
    <property type="match status" value="1"/>
</dbReference>
<comment type="similarity">
    <text evidence="1 7">Belongs to the cytochrome P450 family.</text>
</comment>
<gene>
    <name evidence="8" type="ORF">FRACA_980023</name>
</gene>
<dbReference type="OrthoDB" id="3209493at2"/>
<dbReference type="PROSITE" id="PS00086">
    <property type="entry name" value="CYTOCHROME_P450"/>
    <property type="match status" value="1"/>
</dbReference>
<keyword evidence="5 7" id="KW-0408">Iron</keyword>
<dbReference type="Pfam" id="PF00067">
    <property type="entry name" value="p450"/>
    <property type="match status" value="1"/>
</dbReference>
<dbReference type="GO" id="GO:0020037">
    <property type="term" value="F:heme binding"/>
    <property type="evidence" value="ECO:0007669"/>
    <property type="project" value="InterPro"/>
</dbReference>
<evidence type="ECO:0000313" key="9">
    <source>
        <dbReference type="Proteomes" id="UP000234331"/>
    </source>
</evidence>
<organism evidence="8 9">
    <name type="scientific">Frankia canadensis</name>
    <dbReference type="NCBI Taxonomy" id="1836972"/>
    <lineage>
        <taxon>Bacteria</taxon>
        <taxon>Bacillati</taxon>
        <taxon>Actinomycetota</taxon>
        <taxon>Actinomycetes</taxon>
        <taxon>Frankiales</taxon>
        <taxon>Frankiaceae</taxon>
        <taxon>Frankia</taxon>
    </lineage>
</organism>
<reference evidence="8 9" key="1">
    <citation type="submission" date="2017-06" db="EMBL/GenBank/DDBJ databases">
        <authorList>
            <person name="Kim H.J."/>
            <person name="Triplett B.A."/>
        </authorList>
    </citation>
    <scope>NUCLEOTIDE SEQUENCE [LARGE SCALE GENOMIC DNA]</scope>
    <source>
        <strain evidence="8">FRACA_ARgP5</strain>
    </source>
</reference>
<dbReference type="RefSeq" id="WP_101836487.1">
    <property type="nucleotide sequence ID" value="NZ_FZMO01000567.1"/>
</dbReference>
<dbReference type="InterPro" id="IPR017972">
    <property type="entry name" value="Cyt_P450_CS"/>
</dbReference>
<dbReference type="InterPro" id="IPR036396">
    <property type="entry name" value="Cyt_P450_sf"/>
</dbReference>
<evidence type="ECO:0000256" key="4">
    <source>
        <dbReference type="ARBA" id="ARBA00023002"/>
    </source>
</evidence>
<evidence type="ECO:0000256" key="7">
    <source>
        <dbReference type="RuleBase" id="RU000461"/>
    </source>
</evidence>
<dbReference type="PRINTS" id="PR00359">
    <property type="entry name" value="BP450"/>
</dbReference>
<protein>
    <submittedName>
        <fullName evidence="8">Cytochrome P450 family protein</fullName>
    </submittedName>
</protein>
<keyword evidence="3 7" id="KW-0479">Metal-binding</keyword>
<dbReference type="Gene3D" id="1.10.630.10">
    <property type="entry name" value="Cytochrome P450"/>
    <property type="match status" value="1"/>
</dbReference>
<dbReference type="GO" id="GO:0004497">
    <property type="term" value="F:monooxygenase activity"/>
    <property type="evidence" value="ECO:0007669"/>
    <property type="project" value="UniProtKB-KW"/>
</dbReference>
<dbReference type="InterPro" id="IPR001128">
    <property type="entry name" value="Cyt_P450"/>
</dbReference>
<evidence type="ECO:0000256" key="5">
    <source>
        <dbReference type="ARBA" id="ARBA00023004"/>
    </source>
</evidence>